<feature type="region of interest" description="Disordered" evidence="1">
    <location>
        <begin position="265"/>
        <end position="389"/>
    </location>
</feature>
<keyword evidence="2" id="KW-1133">Transmembrane helix</keyword>
<reference evidence="5" key="1">
    <citation type="journal article" date="2019" name="Int. J. Syst. Evol. Microbiol.">
        <title>The Global Catalogue of Microorganisms (GCM) 10K type strain sequencing project: providing services to taxonomists for standard genome sequencing and annotation.</title>
        <authorList>
            <consortium name="The Broad Institute Genomics Platform"/>
            <consortium name="The Broad Institute Genome Sequencing Center for Infectious Disease"/>
            <person name="Wu L."/>
            <person name="Ma J."/>
        </authorList>
    </citation>
    <scope>NUCLEOTIDE SEQUENCE [LARGE SCALE GENOMIC DNA]</scope>
    <source>
        <strain evidence="5">JCM 12763</strain>
    </source>
</reference>
<evidence type="ECO:0000256" key="1">
    <source>
        <dbReference type="SAM" id="MobiDB-lite"/>
    </source>
</evidence>
<name>A0ABW1M944_9ACTN</name>
<feature type="compositionally biased region" description="Basic and acidic residues" evidence="1">
    <location>
        <begin position="65"/>
        <end position="76"/>
    </location>
</feature>
<evidence type="ECO:0000313" key="5">
    <source>
        <dbReference type="Proteomes" id="UP001596242"/>
    </source>
</evidence>
<organism evidence="4 5">
    <name type="scientific">Streptomyces pratens</name>
    <dbReference type="NCBI Taxonomy" id="887456"/>
    <lineage>
        <taxon>Bacteria</taxon>
        <taxon>Bacillati</taxon>
        <taxon>Actinomycetota</taxon>
        <taxon>Actinomycetes</taxon>
        <taxon>Kitasatosporales</taxon>
        <taxon>Streptomycetaceae</taxon>
        <taxon>Streptomyces</taxon>
    </lineage>
</organism>
<keyword evidence="2" id="KW-0472">Membrane</keyword>
<sequence>MSDALRDARTAQVAEAEDFTPLRIRPYVELDDGTTAAAAAPGTPNSGGTPGGGRPPAPEAGQGADRIEQAGQRAEESPAQPDASRQDAPAAHGGLAARNEQTPQAGQAGQVTPGAPQPADATMQLRAITPDALTAPGTPGTPVASGAPGAPEDPEDPKDPEDPDATSVLPSATPVTAPQPSPLAAPLAPPRSEPSATDLNLFDSTRPLRAVSAAAGPHTGPAPDAGGPAPSAGRRRRRTTLLVAAGAVVAVVGGAGWASGLFAYETPSRDGALPKDVRASVPDAPSDVPLAAPAASASGSPEVSAPASASAAPSGSASPSASPSASESGRGPEDEAEADTSATPSNAAESSAAPTTTAPAAAPEETEEADDGNATGATLRRGDRGPEVADLQQRLSKVYLYNDSAHGRFNHRTEDAVRNYQWSRGVRGDELGVYGPETRSRLEAETNNR</sequence>
<dbReference type="InterPro" id="IPR036366">
    <property type="entry name" value="PGBDSf"/>
</dbReference>
<feature type="compositionally biased region" description="Low complexity" evidence="1">
    <location>
        <begin position="282"/>
        <end position="328"/>
    </location>
</feature>
<keyword evidence="5" id="KW-1185">Reference proteome</keyword>
<proteinExistence type="predicted"/>
<dbReference type="SUPFAM" id="SSF47090">
    <property type="entry name" value="PGBD-like"/>
    <property type="match status" value="1"/>
</dbReference>
<evidence type="ECO:0000259" key="3">
    <source>
        <dbReference type="Pfam" id="PF01471"/>
    </source>
</evidence>
<evidence type="ECO:0000313" key="4">
    <source>
        <dbReference type="EMBL" id="MFC6059648.1"/>
    </source>
</evidence>
<keyword evidence="2" id="KW-0812">Transmembrane</keyword>
<dbReference type="InterPro" id="IPR036365">
    <property type="entry name" value="PGBD-like_sf"/>
</dbReference>
<dbReference type="RefSeq" id="WP_386404281.1">
    <property type="nucleotide sequence ID" value="NZ_JBHSPT010000088.1"/>
</dbReference>
<gene>
    <name evidence="4" type="ORF">ACFP50_30840</name>
</gene>
<feature type="compositionally biased region" description="Low complexity" evidence="1">
    <location>
        <begin position="33"/>
        <end position="47"/>
    </location>
</feature>
<protein>
    <submittedName>
        <fullName evidence="4">Peptidoglycan-binding protein</fullName>
    </submittedName>
</protein>
<feature type="compositionally biased region" description="Pro residues" evidence="1">
    <location>
        <begin position="177"/>
        <end position="192"/>
    </location>
</feature>
<dbReference type="Gene3D" id="1.10.101.10">
    <property type="entry name" value="PGBD-like superfamily/PGBD"/>
    <property type="match status" value="1"/>
</dbReference>
<feature type="region of interest" description="Disordered" evidence="1">
    <location>
        <begin position="1"/>
        <end position="237"/>
    </location>
</feature>
<feature type="compositionally biased region" description="Acidic residues" evidence="1">
    <location>
        <begin position="152"/>
        <end position="164"/>
    </location>
</feature>
<accession>A0ABW1M944</accession>
<feature type="compositionally biased region" description="Polar residues" evidence="1">
    <location>
        <begin position="99"/>
        <end position="110"/>
    </location>
</feature>
<dbReference type="InterPro" id="IPR002477">
    <property type="entry name" value="Peptidoglycan-bd-like"/>
</dbReference>
<comment type="caution">
    <text evidence="4">The sequence shown here is derived from an EMBL/GenBank/DDBJ whole genome shotgun (WGS) entry which is preliminary data.</text>
</comment>
<feature type="transmembrane region" description="Helical" evidence="2">
    <location>
        <begin position="241"/>
        <end position="264"/>
    </location>
</feature>
<feature type="domain" description="Peptidoglycan binding-like" evidence="3">
    <location>
        <begin position="384"/>
        <end position="442"/>
    </location>
</feature>
<dbReference type="Pfam" id="PF01471">
    <property type="entry name" value="PG_binding_1"/>
    <property type="match status" value="1"/>
</dbReference>
<dbReference type="Proteomes" id="UP001596242">
    <property type="component" value="Unassembled WGS sequence"/>
</dbReference>
<feature type="compositionally biased region" description="Basic and acidic residues" evidence="1">
    <location>
        <begin position="438"/>
        <end position="449"/>
    </location>
</feature>
<feature type="compositionally biased region" description="Low complexity" evidence="1">
    <location>
        <begin position="213"/>
        <end position="232"/>
    </location>
</feature>
<evidence type="ECO:0000256" key="2">
    <source>
        <dbReference type="SAM" id="Phobius"/>
    </source>
</evidence>
<dbReference type="EMBL" id="JBHSPT010000088">
    <property type="protein sequence ID" value="MFC6059648.1"/>
    <property type="molecule type" value="Genomic_DNA"/>
</dbReference>
<feature type="region of interest" description="Disordered" evidence="1">
    <location>
        <begin position="428"/>
        <end position="449"/>
    </location>
</feature>
<feature type="compositionally biased region" description="Low complexity" evidence="1">
    <location>
        <begin position="340"/>
        <end position="363"/>
    </location>
</feature>